<dbReference type="NCBIfam" id="NF001462">
    <property type="entry name" value="PRK00321.1-3"/>
    <property type="match status" value="1"/>
</dbReference>
<organism evidence="7 8">
    <name type="scientific">Vibrio aerogenes CECT 7868</name>
    <dbReference type="NCBI Taxonomy" id="1216006"/>
    <lineage>
        <taxon>Bacteria</taxon>
        <taxon>Pseudomonadati</taxon>
        <taxon>Pseudomonadota</taxon>
        <taxon>Gammaproteobacteria</taxon>
        <taxon>Vibrionales</taxon>
        <taxon>Vibrionaceae</taxon>
        <taxon>Vibrio</taxon>
    </lineage>
</organism>
<comment type="subcellular location">
    <subcellularLocation>
        <location evidence="1 6">Cytoplasm</location>
        <location evidence="1 6">Nucleoid</location>
    </subcellularLocation>
</comment>
<name>A0A1M5YYP4_9VIBR</name>
<dbReference type="AlphaFoldDB" id="A0A1M5YYP4"/>
<evidence type="ECO:0000256" key="2">
    <source>
        <dbReference type="ARBA" id="ARBA00008657"/>
    </source>
</evidence>
<dbReference type="GO" id="GO:0000018">
    <property type="term" value="P:regulation of DNA recombination"/>
    <property type="evidence" value="ECO:0007669"/>
    <property type="project" value="TreeGrafter"/>
</dbReference>
<evidence type="ECO:0000313" key="7">
    <source>
        <dbReference type="EMBL" id="SHI17149.1"/>
    </source>
</evidence>
<dbReference type="RefSeq" id="WP_073603795.1">
    <property type="nucleotide sequence ID" value="NZ_FQXZ01000019.1"/>
</dbReference>
<keyword evidence="8" id="KW-1185">Reference proteome</keyword>
<reference evidence="7 8" key="1">
    <citation type="submission" date="2016-11" db="EMBL/GenBank/DDBJ databases">
        <authorList>
            <person name="Jaros S."/>
            <person name="Januszkiewicz K."/>
            <person name="Wedrychowicz H."/>
        </authorList>
    </citation>
    <scope>NUCLEOTIDE SEQUENCE [LARGE SCALE GENOMIC DNA]</scope>
    <source>
        <strain evidence="7 8">CECT 7868</strain>
    </source>
</reference>
<comment type="function">
    <text evidence="6">May be involved in recombination.</text>
</comment>
<protein>
    <recommendedName>
        <fullName evidence="3 6">Recombination-associated protein RdgC</fullName>
    </recommendedName>
</protein>
<evidence type="ECO:0000256" key="1">
    <source>
        <dbReference type="ARBA" id="ARBA00004453"/>
    </source>
</evidence>
<gene>
    <name evidence="6 7" type="primary">rdgC</name>
    <name evidence="7" type="ORF">VA7868_02102</name>
</gene>
<dbReference type="GO" id="GO:0006310">
    <property type="term" value="P:DNA recombination"/>
    <property type="evidence" value="ECO:0007669"/>
    <property type="project" value="UniProtKB-UniRule"/>
</dbReference>
<dbReference type="PANTHER" id="PTHR38103">
    <property type="entry name" value="RECOMBINATION-ASSOCIATED PROTEIN RDGC"/>
    <property type="match status" value="1"/>
</dbReference>
<dbReference type="Proteomes" id="UP000184608">
    <property type="component" value="Unassembled WGS sequence"/>
</dbReference>
<evidence type="ECO:0000256" key="3">
    <source>
        <dbReference type="ARBA" id="ARBA00022296"/>
    </source>
</evidence>
<dbReference type="PANTHER" id="PTHR38103:SF1">
    <property type="entry name" value="RECOMBINATION-ASSOCIATED PROTEIN RDGC"/>
    <property type="match status" value="1"/>
</dbReference>
<dbReference type="GO" id="GO:0005737">
    <property type="term" value="C:cytoplasm"/>
    <property type="evidence" value="ECO:0007669"/>
    <property type="project" value="UniProtKB-UniRule"/>
</dbReference>
<evidence type="ECO:0000256" key="5">
    <source>
        <dbReference type="ARBA" id="ARBA00023172"/>
    </source>
</evidence>
<dbReference type="STRING" id="1216006.VA7868_02102"/>
<dbReference type="GO" id="GO:0043590">
    <property type="term" value="C:bacterial nucleoid"/>
    <property type="evidence" value="ECO:0007669"/>
    <property type="project" value="TreeGrafter"/>
</dbReference>
<evidence type="ECO:0000256" key="4">
    <source>
        <dbReference type="ARBA" id="ARBA00022490"/>
    </source>
</evidence>
<evidence type="ECO:0000313" key="8">
    <source>
        <dbReference type="Proteomes" id="UP000184608"/>
    </source>
</evidence>
<dbReference type="HAMAP" id="MF_00194">
    <property type="entry name" value="RdgC"/>
    <property type="match status" value="1"/>
</dbReference>
<dbReference type="NCBIfam" id="NF001464">
    <property type="entry name" value="PRK00321.1-5"/>
    <property type="match status" value="1"/>
</dbReference>
<dbReference type="Pfam" id="PF04381">
    <property type="entry name" value="RdgC"/>
    <property type="match status" value="1"/>
</dbReference>
<comment type="similarity">
    <text evidence="2 6">Belongs to the RdgC family.</text>
</comment>
<accession>A0A1M5YYP4</accession>
<dbReference type="EMBL" id="FQXZ01000019">
    <property type="protein sequence ID" value="SHI17149.1"/>
    <property type="molecule type" value="Genomic_DNA"/>
</dbReference>
<proteinExistence type="inferred from homology"/>
<keyword evidence="5 6" id="KW-0233">DNA recombination</keyword>
<keyword evidence="4 6" id="KW-0963">Cytoplasm</keyword>
<dbReference type="InterPro" id="IPR007476">
    <property type="entry name" value="RdgC"/>
</dbReference>
<dbReference type="GO" id="GO:0003690">
    <property type="term" value="F:double-stranded DNA binding"/>
    <property type="evidence" value="ECO:0007669"/>
    <property type="project" value="TreeGrafter"/>
</dbReference>
<dbReference type="OrthoDB" id="5290530at2"/>
<evidence type="ECO:0000256" key="6">
    <source>
        <dbReference type="HAMAP-Rule" id="MF_00194"/>
    </source>
</evidence>
<sequence length="305" mass="34129">MWFKNCVIYRFNRDIEFNADQLEKQLAEFRFTPCGSQDKQKTGWTSVIGSGSEMMTHVSEDRILICAKKEEKILPASVIKDSLSSKVSALEAEEGRPLKKKEKDNLKDDIIIDLLPRAFSKSQLTYLLIMPSLGLLVVDTSSYKKAEDLIALLRKTMGSLPVIPAIPEATLETVMTSWVQDGNLPEGLQLLDEAELKSVLDDGATIRCKKQDLTSDEILNHIQANKVVTQLGLSWCDRVSFMLSDDAILKRVQYSDDLTDQNEDIPREDFAARFDADFSLMCGEFALLLPFLHEAFGGLPEAASS</sequence>